<reference evidence="3 4" key="1">
    <citation type="journal article" date="2023" name="G3 (Bethesda)">
        <title>A chromosome-length genome assembly and annotation of blackberry (Rubus argutus, cv. 'Hillquist').</title>
        <authorList>
            <person name="Bruna T."/>
            <person name="Aryal R."/>
            <person name="Dudchenko O."/>
            <person name="Sargent D.J."/>
            <person name="Mead D."/>
            <person name="Buti M."/>
            <person name="Cavallini A."/>
            <person name="Hytonen T."/>
            <person name="Andres J."/>
            <person name="Pham M."/>
            <person name="Weisz D."/>
            <person name="Mascagni F."/>
            <person name="Usai G."/>
            <person name="Natali L."/>
            <person name="Bassil N."/>
            <person name="Fernandez G.E."/>
            <person name="Lomsadze A."/>
            <person name="Armour M."/>
            <person name="Olukolu B."/>
            <person name="Poorten T."/>
            <person name="Britton C."/>
            <person name="Davik J."/>
            <person name="Ashrafi H."/>
            <person name="Aiden E.L."/>
            <person name="Borodovsky M."/>
            <person name="Worthington M."/>
        </authorList>
    </citation>
    <scope>NUCLEOTIDE SEQUENCE [LARGE SCALE GENOMIC DNA]</scope>
    <source>
        <strain evidence="3">PI 553951</strain>
    </source>
</reference>
<dbReference type="Proteomes" id="UP001457282">
    <property type="component" value="Unassembled WGS sequence"/>
</dbReference>
<evidence type="ECO:0000313" key="4">
    <source>
        <dbReference type="Proteomes" id="UP001457282"/>
    </source>
</evidence>
<organism evidence="3 4">
    <name type="scientific">Rubus argutus</name>
    <name type="common">Southern blackberry</name>
    <dbReference type="NCBI Taxonomy" id="59490"/>
    <lineage>
        <taxon>Eukaryota</taxon>
        <taxon>Viridiplantae</taxon>
        <taxon>Streptophyta</taxon>
        <taxon>Embryophyta</taxon>
        <taxon>Tracheophyta</taxon>
        <taxon>Spermatophyta</taxon>
        <taxon>Magnoliopsida</taxon>
        <taxon>eudicotyledons</taxon>
        <taxon>Gunneridae</taxon>
        <taxon>Pentapetalae</taxon>
        <taxon>rosids</taxon>
        <taxon>fabids</taxon>
        <taxon>Rosales</taxon>
        <taxon>Rosaceae</taxon>
        <taxon>Rosoideae</taxon>
        <taxon>Rosoideae incertae sedis</taxon>
        <taxon>Rubus</taxon>
    </lineage>
</organism>
<dbReference type="SUPFAM" id="SSF52540">
    <property type="entry name" value="P-loop containing nucleoside triphosphate hydrolases"/>
    <property type="match status" value="1"/>
</dbReference>
<comment type="caution">
    <text evidence="3">The sequence shown here is derived from an EMBL/GenBank/DDBJ whole genome shotgun (WGS) entry which is preliminary data.</text>
</comment>
<evidence type="ECO:0000259" key="2">
    <source>
        <dbReference type="Pfam" id="PF00931"/>
    </source>
</evidence>
<gene>
    <name evidence="3" type="ORF">M0R45_036809</name>
</gene>
<accession>A0AAW1VYY4</accession>
<sequence>MGGIGKTTLAQFAYNDIRVKQQFELQAWLDLLQNELKEKLMMKKFLLVLDDVWNENYMHWQDLRKPFQSGAIGSKIIVTTRNQGVANVMHTDLPSHHLMQISDEDCWLLFAKHAFGNADLLNSQHPDLASIGRQIATKCKGLPLAAKSLGGLLHSELNVAKWVEILESDIWELSEK</sequence>
<keyword evidence="1" id="KW-0611">Plant defense</keyword>
<dbReference type="Gene3D" id="1.10.8.430">
    <property type="entry name" value="Helical domain of apoptotic protease-activating factors"/>
    <property type="match status" value="1"/>
</dbReference>
<name>A0AAW1VYY4_RUBAR</name>
<keyword evidence="4" id="KW-1185">Reference proteome</keyword>
<proteinExistence type="predicted"/>
<evidence type="ECO:0000256" key="1">
    <source>
        <dbReference type="ARBA" id="ARBA00022821"/>
    </source>
</evidence>
<dbReference type="EMBL" id="JBEDUW010000007">
    <property type="protein sequence ID" value="KAK9912980.1"/>
    <property type="molecule type" value="Genomic_DNA"/>
</dbReference>
<dbReference type="AlphaFoldDB" id="A0AAW1VYY4"/>
<protein>
    <recommendedName>
        <fullName evidence="2">NB-ARC domain-containing protein</fullName>
    </recommendedName>
</protein>
<dbReference type="Gene3D" id="3.40.50.300">
    <property type="entry name" value="P-loop containing nucleotide triphosphate hydrolases"/>
    <property type="match status" value="2"/>
</dbReference>
<dbReference type="GO" id="GO:0006952">
    <property type="term" value="P:defense response"/>
    <property type="evidence" value="ECO:0007669"/>
    <property type="project" value="UniProtKB-KW"/>
</dbReference>
<dbReference type="Pfam" id="PF00931">
    <property type="entry name" value="NB-ARC"/>
    <property type="match status" value="1"/>
</dbReference>
<dbReference type="GO" id="GO:0043531">
    <property type="term" value="F:ADP binding"/>
    <property type="evidence" value="ECO:0007669"/>
    <property type="project" value="InterPro"/>
</dbReference>
<evidence type="ECO:0000313" key="3">
    <source>
        <dbReference type="EMBL" id="KAK9912980.1"/>
    </source>
</evidence>
<dbReference type="PANTHER" id="PTHR36766">
    <property type="entry name" value="PLANT BROAD-SPECTRUM MILDEW RESISTANCE PROTEIN RPW8"/>
    <property type="match status" value="1"/>
</dbReference>
<dbReference type="InterPro" id="IPR002182">
    <property type="entry name" value="NB-ARC"/>
</dbReference>
<dbReference type="InterPro" id="IPR042197">
    <property type="entry name" value="Apaf_helical"/>
</dbReference>
<dbReference type="PANTHER" id="PTHR36766:SF51">
    <property type="entry name" value="DISEASE RESISTANCE RPP13-LIKE PROTEIN 1"/>
    <property type="match status" value="1"/>
</dbReference>
<dbReference type="InterPro" id="IPR027417">
    <property type="entry name" value="P-loop_NTPase"/>
</dbReference>
<feature type="domain" description="NB-ARC" evidence="2">
    <location>
        <begin position="32"/>
        <end position="117"/>
    </location>
</feature>
<dbReference type="PRINTS" id="PR00364">
    <property type="entry name" value="DISEASERSIST"/>
</dbReference>